<evidence type="ECO:0000313" key="2">
    <source>
        <dbReference type="Proteomes" id="UP000024635"/>
    </source>
</evidence>
<comment type="caution">
    <text evidence="1">The sequence shown here is derived from an EMBL/GenBank/DDBJ whole genome shotgun (WGS) entry which is preliminary data.</text>
</comment>
<protein>
    <submittedName>
        <fullName evidence="1">Uncharacterized protein</fullName>
    </submittedName>
</protein>
<name>A0A016USY2_9BILA</name>
<dbReference type="EMBL" id="JARK01001366">
    <property type="protein sequence ID" value="EYC17573.1"/>
    <property type="molecule type" value="Genomic_DNA"/>
</dbReference>
<gene>
    <name evidence="1" type="primary">Acey_s0030.g2144</name>
    <name evidence="1" type="ORF">Y032_0030g2144</name>
</gene>
<organism evidence="1 2">
    <name type="scientific">Ancylostoma ceylanicum</name>
    <dbReference type="NCBI Taxonomy" id="53326"/>
    <lineage>
        <taxon>Eukaryota</taxon>
        <taxon>Metazoa</taxon>
        <taxon>Ecdysozoa</taxon>
        <taxon>Nematoda</taxon>
        <taxon>Chromadorea</taxon>
        <taxon>Rhabditida</taxon>
        <taxon>Rhabditina</taxon>
        <taxon>Rhabditomorpha</taxon>
        <taxon>Strongyloidea</taxon>
        <taxon>Ancylostomatidae</taxon>
        <taxon>Ancylostomatinae</taxon>
        <taxon>Ancylostoma</taxon>
    </lineage>
</organism>
<reference evidence="2" key="1">
    <citation type="journal article" date="2015" name="Nat. Genet.">
        <title>The genome and transcriptome of the zoonotic hookworm Ancylostoma ceylanicum identify infection-specific gene families.</title>
        <authorList>
            <person name="Schwarz E.M."/>
            <person name="Hu Y."/>
            <person name="Antoshechkin I."/>
            <person name="Miller M.M."/>
            <person name="Sternberg P.W."/>
            <person name="Aroian R.V."/>
        </authorList>
    </citation>
    <scope>NUCLEOTIDE SEQUENCE</scope>
    <source>
        <strain evidence="2">HY135</strain>
    </source>
</reference>
<proteinExistence type="predicted"/>
<dbReference type="AlphaFoldDB" id="A0A016USY2"/>
<evidence type="ECO:0000313" key="1">
    <source>
        <dbReference type="EMBL" id="EYC17573.1"/>
    </source>
</evidence>
<sequence length="67" mass="8176">MSLELIFRFWAIRVVELLRVGDEGRYQMTDNAVSIIQWFFAYSGFWSYIQPFLEFCRRNTHWKMCGD</sequence>
<accession>A0A016USY2</accession>
<keyword evidence="2" id="KW-1185">Reference proteome</keyword>
<dbReference type="Proteomes" id="UP000024635">
    <property type="component" value="Unassembled WGS sequence"/>
</dbReference>